<keyword evidence="2" id="KW-1185">Reference proteome</keyword>
<sequence length="87" mass="10077">MVLRGRGREHADRRGHRVDRSMVWPIFERRPLAAPAPKSTGARRAAVLYSESRKILFKFGRTPWRCAAEFALRVASGFDCRPTMWTF</sequence>
<dbReference type="Proteomes" id="UP000299102">
    <property type="component" value="Unassembled WGS sequence"/>
</dbReference>
<accession>A0A4C1XS88</accession>
<dbReference type="AlphaFoldDB" id="A0A4C1XS88"/>
<gene>
    <name evidence="1" type="ORF">EVAR_47530_1</name>
</gene>
<reference evidence="1 2" key="1">
    <citation type="journal article" date="2019" name="Commun. Biol.">
        <title>The bagworm genome reveals a unique fibroin gene that provides high tensile strength.</title>
        <authorList>
            <person name="Kono N."/>
            <person name="Nakamura H."/>
            <person name="Ohtoshi R."/>
            <person name="Tomita M."/>
            <person name="Numata K."/>
            <person name="Arakawa K."/>
        </authorList>
    </citation>
    <scope>NUCLEOTIDE SEQUENCE [LARGE SCALE GENOMIC DNA]</scope>
</reference>
<name>A0A4C1XS88_EUMVA</name>
<dbReference type="EMBL" id="BGZK01000945">
    <property type="protein sequence ID" value="GBP66030.1"/>
    <property type="molecule type" value="Genomic_DNA"/>
</dbReference>
<protein>
    <submittedName>
        <fullName evidence="1">Uncharacterized protein</fullName>
    </submittedName>
</protein>
<evidence type="ECO:0000313" key="1">
    <source>
        <dbReference type="EMBL" id="GBP66030.1"/>
    </source>
</evidence>
<comment type="caution">
    <text evidence="1">The sequence shown here is derived from an EMBL/GenBank/DDBJ whole genome shotgun (WGS) entry which is preliminary data.</text>
</comment>
<organism evidence="1 2">
    <name type="scientific">Eumeta variegata</name>
    <name type="common">Bagworm moth</name>
    <name type="synonym">Eumeta japonica</name>
    <dbReference type="NCBI Taxonomy" id="151549"/>
    <lineage>
        <taxon>Eukaryota</taxon>
        <taxon>Metazoa</taxon>
        <taxon>Ecdysozoa</taxon>
        <taxon>Arthropoda</taxon>
        <taxon>Hexapoda</taxon>
        <taxon>Insecta</taxon>
        <taxon>Pterygota</taxon>
        <taxon>Neoptera</taxon>
        <taxon>Endopterygota</taxon>
        <taxon>Lepidoptera</taxon>
        <taxon>Glossata</taxon>
        <taxon>Ditrysia</taxon>
        <taxon>Tineoidea</taxon>
        <taxon>Psychidae</taxon>
        <taxon>Oiketicinae</taxon>
        <taxon>Eumeta</taxon>
    </lineage>
</organism>
<proteinExistence type="predicted"/>
<evidence type="ECO:0000313" key="2">
    <source>
        <dbReference type="Proteomes" id="UP000299102"/>
    </source>
</evidence>